<dbReference type="InterPro" id="IPR029470">
    <property type="entry name" value="PDDEXK_4"/>
</dbReference>
<reference evidence="1 2" key="1">
    <citation type="submission" date="2020-08" db="EMBL/GenBank/DDBJ databases">
        <title>Functional genomics of gut bacteria from endangered species of beetles.</title>
        <authorList>
            <person name="Carlos-Shanley C."/>
        </authorList>
    </citation>
    <scope>NUCLEOTIDE SEQUENCE [LARGE SCALE GENOMIC DNA]</scope>
    <source>
        <strain evidence="1 2">S00142</strain>
    </source>
</reference>
<organism evidence="1 2">
    <name type="scientific">Flavobacterium nitrogenifigens</name>
    <dbReference type="NCBI Taxonomy" id="1617283"/>
    <lineage>
        <taxon>Bacteria</taxon>
        <taxon>Pseudomonadati</taxon>
        <taxon>Bacteroidota</taxon>
        <taxon>Flavobacteriia</taxon>
        <taxon>Flavobacteriales</taxon>
        <taxon>Flavobacteriaceae</taxon>
        <taxon>Flavobacterium</taxon>
    </lineage>
</organism>
<gene>
    <name evidence="1" type="ORF">HNP37_004483</name>
</gene>
<accession>A0A7W7J182</accession>
<comment type="caution">
    <text evidence="1">The sequence shown here is derived from an EMBL/GenBank/DDBJ whole genome shotgun (WGS) entry which is preliminary data.</text>
</comment>
<dbReference type="AlphaFoldDB" id="A0A7W7J182"/>
<name>A0A7W7J182_9FLAO</name>
<dbReference type="EMBL" id="JACHLD010000009">
    <property type="protein sequence ID" value="MBB4804396.1"/>
    <property type="molecule type" value="Genomic_DNA"/>
</dbReference>
<evidence type="ECO:0000313" key="1">
    <source>
        <dbReference type="EMBL" id="MBB4804396.1"/>
    </source>
</evidence>
<keyword evidence="2" id="KW-1185">Reference proteome</keyword>
<evidence type="ECO:0008006" key="3">
    <source>
        <dbReference type="Google" id="ProtNLM"/>
    </source>
</evidence>
<dbReference type="Proteomes" id="UP000561681">
    <property type="component" value="Unassembled WGS sequence"/>
</dbReference>
<protein>
    <recommendedName>
        <fullName evidence="3">PD-(D/E)XK nuclease superfamily protein</fullName>
    </recommendedName>
</protein>
<sequence>MNKVNELLNQITKIKNKHDNKAGATGDNYNIFTVMNMERSEVNTHSSIIGDLLNPNGTHGQGRIFLDLFIEELRNSFGSDIELDDFGPLVRDKICERTITKEINWENVSGGRIDLIIEDYRTLLIIENKLDAIDQEYQLIRYNNYAKTKNTKKTTLLYLTLDGKNLEHENPYTSEGGLYIEGQNFIYKDREVYENTSERENFFKCLYFPISYKIHIRDWIAKCIEKTDKNPFLQIILRQYLALIKKITFQTISEKMKKDIVSAILNDSNEKKENIESAFAISDSIWNLKKRLYYDLIQNLKNNEEGYNIVDTDHTEYYGVDIIFENRIRVLFGKNKDKDKDLCNSVSCGYQISNELSQLKLDRYRSLGFEINFGWVYKWINNANWGYSPEIWADVSEGKNGKTFKEIISVINEIIEIEKS</sequence>
<proteinExistence type="predicted"/>
<evidence type="ECO:0000313" key="2">
    <source>
        <dbReference type="Proteomes" id="UP000561681"/>
    </source>
</evidence>
<dbReference type="Pfam" id="PF14281">
    <property type="entry name" value="PDDEXK_4"/>
    <property type="match status" value="1"/>
</dbReference>
<dbReference type="RefSeq" id="WP_184167501.1">
    <property type="nucleotide sequence ID" value="NZ_JACHLD010000009.1"/>
</dbReference>